<name>A0A6N8L385_9SPHI</name>
<reference evidence="1 2" key="1">
    <citation type="submission" date="2019-12" db="EMBL/GenBank/DDBJ databases">
        <authorList>
            <person name="Dong K."/>
        </authorList>
    </citation>
    <scope>NUCLEOTIDE SEQUENCE [LARGE SCALE GENOMIC DNA]</scope>
    <source>
        <strain evidence="1 2">JCM 31225</strain>
    </source>
</reference>
<dbReference type="Proteomes" id="UP000435036">
    <property type="component" value="Unassembled WGS sequence"/>
</dbReference>
<comment type="caution">
    <text evidence="1">The sequence shown here is derived from an EMBL/GenBank/DDBJ whole genome shotgun (WGS) entry which is preliminary data.</text>
</comment>
<evidence type="ECO:0000313" key="2">
    <source>
        <dbReference type="Proteomes" id="UP000435036"/>
    </source>
</evidence>
<evidence type="ECO:0000313" key="1">
    <source>
        <dbReference type="EMBL" id="MVZ63806.1"/>
    </source>
</evidence>
<sequence>MKFLEFFMPHKFKSRSSHLSSKVGRPKLSSLKADPENWKLFAYMSANFQHILGTFDLEKQYQLFTDYQDFSEHRAQTPVACIETVLKDIPALDQSDPKMWVSFHLGIYQFLPLRLLLRGISVCLIVSKTVLQEYKVFYENLLAKFPISGPLYLQEAEDPSIFFKLKKNLQKGYHIFVFADGAFGSIDDPKSKLQEVDLLQGSIKVRCGFVRIAMIFNLKILKIVDRSIDPSGLEAPSISEITGKKKKHGKDNHQNIIQDIYSSFEEDLLKCPQTWETWRYLHRYYYPSSCLQSWKTDHRILPMKDTNEYLLLDKFTYRWHRIDAKQYKILSSRIF</sequence>
<organism evidence="1 2">
    <name type="scientific">Sphingobacterium humi</name>
    <dbReference type="NCBI Taxonomy" id="1796905"/>
    <lineage>
        <taxon>Bacteria</taxon>
        <taxon>Pseudomonadati</taxon>
        <taxon>Bacteroidota</taxon>
        <taxon>Sphingobacteriia</taxon>
        <taxon>Sphingobacteriales</taxon>
        <taxon>Sphingobacteriaceae</taxon>
        <taxon>Sphingobacterium</taxon>
    </lineage>
</organism>
<dbReference type="EMBL" id="WSQA01000016">
    <property type="protein sequence ID" value="MVZ63806.1"/>
    <property type="molecule type" value="Genomic_DNA"/>
</dbReference>
<protein>
    <submittedName>
        <fullName evidence="1">Uncharacterized protein</fullName>
    </submittedName>
</protein>
<dbReference type="AlphaFoldDB" id="A0A6N8L385"/>
<keyword evidence="2" id="KW-1185">Reference proteome</keyword>
<proteinExistence type="predicted"/>
<accession>A0A6N8L385</accession>
<dbReference type="OrthoDB" id="1373292at2"/>
<gene>
    <name evidence="1" type="ORF">GQF63_17415</name>
</gene>